<reference evidence="2" key="2">
    <citation type="submission" date="2023-05" db="EMBL/GenBank/DDBJ databases">
        <authorList>
            <consortium name="Lawrence Berkeley National Laboratory"/>
            <person name="Steindorff A."/>
            <person name="Hensen N."/>
            <person name="Bonometti L."/>
            <person name="Westerberg I."/>
            <person name="Brannstrom I.O."/>
            <person name="Guillou S."/>
            <person name="Cros-Aarteil S."/>
            <person name="Calhoun S."/>
            <person name="Haridas S."/>
            <person name="Kuo A."/>
            <person name="Mondo S."/>
            <person name="Pangilinan J."/>
            <person name="Riley R."/>
            <person name="Labutti K."/>
            <person name="Andreopoulos B."/>
            <person name="Lipzen A."/>
            <person name="Chen C."/>
            <person name="Yanf M."/>
            <person name="Daum C."/>
            <person name="Ng V."/>
            <person name="Clum A."/>
            <person name="Ohm R."/>
            <person name="Martin F."/>
            <person name="Silar P."/>
            <person name="Natvig D."/>
            <person name="Lalanne C."/>
            <person name="Gautier V."/>
            <person name="Ament-Velasquez S.L."/>
            <person name="Kruys A."/>
            <person name="Hutchinson M.I."/>
            <person name="Powell A.J."/>
            <person name="Barry K."/>
            <person name="Miller A.N."/>
            <person name="Grigoriev I.V."/>
            <person name="Debuchy R."/>
            <person name="Gladieux P."/>
            <person name="Thoren M.H."/>
            <person name="Johannesson H."/>
        </authorList>
    </citation>
    <scope>NUCLEOTIDE SEQUENCE</scope>
    <source>
        <strain evidence="2">PSN243</strain>
    </source>
</reference>
<evidence type="ECO:0008006" key="4">
    <source>
        <dbReference type="Google" id="ProtNLM"/>
    </source>
</evidence>
<comment type="caution">
    <text evidence="2">The sequence shown here is derived from an EMBL/GenBank/DDBJ whole genome shotgun (WGS) entry which is preliminary data.</text>
</comment>
<keyword evidence="1" id="KW-0040">ANK repeat</keyword>
<dbReference type="AlphaFoldDB" id="A0AAV9FWA2"/>
<dbReference type="PROSITE" id="PS50297">
    <property type="entry name" value="ANK_REP_REGION"/>
    <property type="match status" value="1"/>
</dbReference>
<proteinExistence type="predicted"/>
<evidence type="ECO:0000313" key="2">
    <source>
        <dbReference type="EMBL" id="KAK4441911.1"/>
    </source>
</evidence>
<dbReference type="Gene3D" id="1.25.40.20">
    <property type="entry name" value="Ankyrin repeat-containing domain"/>
    <property type="match status" value="1"/>
</dbReference>
<dbReference type="Pfam" id="PF00023">
    <property type="entry name" value="Ank"/>
    <property type="match status" value="1"/>
</dbReference>
<dbReference type="SUPFAM" id="SSF48403">
    <property type="entry name" value="Ankyrin repeat"/>
    <property type="match status" value="1"/>
</dbReference>
<dbReference type="SMART" id="SM00248">
    <property type="entry name" value="ANK"/>
    <property type="match status" value="1"/>
</dbReference>
<dbReference type="Proteomes" id="UP001321760">
    <property type="component" value="Unassembled WGS sequence"/>
</dbReference>
<sequence length="427" mass="47407">MAPPDDDSDWVPYFTQFSTNDPDGYFARLIGLLENGANGEPAGVTTAFVTHADEADPITAAVDFRLHNGTPELFQTLDGTQLQQLCLQVYATDQVPSLGSDPLAPEWIDLLAVIAYVRQHITTLTHLVSNHPPPSHPSFSRFGQYDRRNRLHSLISFAESPSPLQTRLLLLRLWTPILAHSTQSPAAPRGASCWAHLHSAPEDLVPAAWERRVPDYWGLRLALFKLLRGWTPSESASPSPETFTSTIFPFLKALRDACHLYPDGSSLAELLTTVSGRTYKFEDKVPALVPLEVARELMTGYIPPDGYKGEDAISILLPLAAVPTDNADRMEVVRLAVQAGCHVDARMEDSQTHGYSEWMRYSRWQRGTALHVAAERGDMEMVECLLGLGARVDVWWHGGVEAAEVARRAGHEIVAARIEEHEEQQHE</sequence>
<reference evidence="2" key="1">
    <citation type="journal article" date="2023" name="Mol. Phylogenet. Evol.">
        <title>Genome-scale phylogeny and comparative genomics of the fungal order Sordariales.</title>
        <authorList>
            <person name="Hensen N."/>
            <person name="Bonometti L."/>
            <person name="Westerberg I."/>
            <person name="Brannstrom I.O."/>
            <person name="Guillou S."/>
            <person name="Cros-Aarteil S."/>
            <person name="Calhoun S."/>
            <person name="Haridas S."/>
            <person name="Kuo A."/>
            <person name="Mondo S."/>
            <person name="Pangilinan J."/>
            <person name="Riley R."/>
            <person name="LaButti K."/>
            <person name="Andreopoulos B."/>
            <person name="Lipzen A."/>
            <person name="Chen C."/>
            <person name="Yan M."/>
            <person name="Daum C."/>
            <person name="Ng V."/>
            <person name="Clum A."/>
            <person name="Steindorff A."/>
            <person name="Ohm R.A."/>
            <person name="Martin F."/>
            <person name="Silar P."/>
            <person name="Natvig D.O."/>
            <person name="Lalanne C."/>
            <person name="Gautier V."/>
            <person name="Ament-Velasquez S.L."/>
            <person name="Kruys A."/>
            <person name="Hutchinson M.I."/>
            <person name="Powell A.J."/>
            <person name="Barry K."/>
            <person name="Miller A.N."/>
            <person name="Grigoriev I.V."/>
            <person name="Debuchy R."/>
            <person name="Gladieux P."/>
            <person name="Hiltunen Thoren M."/>
            <person name="Johannesson H."/>
        </authorList>
    </citation>
    <scope>NUCLEOTIDE SEQUENCE</scope>
    <source>
        <strain evidence="2">PSN243</strain>
    </source>
</reference>
<keyword evidence="3" id="KW-1185">Reference proteome</keyword>
<name>A0AAV9FWA2_9PEZI</name>
<dbReference type="InterPro" id="IPR036770">
    <property type="entry name" value="Ankyrin_rpt-contain_sf"/>
</dbReference>
<gene>
    <name evidence="2" type="ORF">QBC34DRAFT_444572</name>
</gene>
<accession>A0AAV9FWA2</accession>
<organism evidence="2 3">
    <name type="scientific">Podospora aff. communis PSN243</name>
    <dbReference type="NCBI Taxonomy" id="3040156"/>
    <lineage>
        <taxon>Eukaryota</taxon>
        <taxon>Fungi</taxon>
        <taxon>Dikarya</taxon>
        <taxon>Ascomycota</taxon>
        <taxon>Pezizomycotina</taxon>
        <taxon>Sordariomycetes</taxon>
        <taxon>Sordariomycetidae</taxon>
        <taxon>Sordariales</taxon>
        <taxon>Podosporaceae</taxon>
        <taxon>Podospora</taxon>
    </lineage>
</organism>
<evidence type="ECO:0000313" key="3">
    <source>
        <dbReference type="Proteomes" id="UP001321760"/>
    </source>
</evidence>
<dbReference type="EMBL" id="MU866047">
    <property type="protein sequence ID" value="KAK4441911.1"/>
    <property type="molecule type" value="Genomic_DNA"/>
</dbReference>
<dbReference type="InterPro" id="IPR002110">
    <property type="entry name" value="Ankyrin_rpt"/>
</dbReference>
<evidence type="ECO:0000256" key="1">
    <source>
        <dbReference type="PROSITE-ProRule" id="PRU00023"/>
    </source>
</evidence>
<feature type="repeat" description="ANK" evidence="1">
    <location>
        <begin position="365"/>
        <end position="394"/>
    </location>
</feature>
<dbReference type="PROSITE" id="PS50088">
    <property type="entry name" value="ANK_REPEAT"/>
    <property type="match status" value="1"/>
</dbReference>
<protein>
    <recommendedName>
        <fullName evidence="4">Ankyrin repeat protein</fullName>
    </recommendedName>
</protein>